<proteinExistence type="predicted"/>
<feature type="compositionally biased region" description="Polar residues" evidence="1">
    <location>
        <begin position="503"/>
        <end position="512"/>
    </location>
</feature>
<feature type="region of interest" description="Disordered" evidence="1">
    <location>
        <begin position="790"/>
        <end position="830"/>
    </location>
</feature>
<gene>
    <name evidence="2" type="ORF">EYC80_011161</name>
</gene>
<dbReference type="AlphaFoldDB" id="A0A5N6JP58"/>
<accession>A0A5N6JP58</accession>
<sequence>MTSLTLLRWLLIGYEPQSTRDSFRKHFLGVLSDTIKLIREGSEYSVHVQSGTLYIQQVSTNEWLDTANRLAGLLKYGLGVAGEQLIFERRWGLSKQWILENGGNCWEQTWMTGSLEDLVMKLWKAKPTIERTMLGSERTIGYTLQYSDMFGDEDKQDEEDFGERKMLIFWPHNGETEWVQPADEQGRSKVWAEQFCISEDLFMNAMSRRETASQNTATTISYNIPRLRLNRFLIESNTAPHLLQNRFANDQTCQDYNPQIQSPRFATTRVTTILGGSIAGQHTTPQALSGQFTTDQTGEYVAPNTQLDRSIIHDATLLLEPNTPVTGQDSALHDNLDRTTTDQYTSSQLNSDVFAINQNDQNATSQMQPHQDTTGQDIASESKTNIYATNHESALQINTKSVRTGPDTAPQVQPAQLSTAQDTVSRAKTSVLATDHDAALEVQFKVPRKWSWEQERLMTGKDTALAGKSVGSTLWYSTRNSPGTPSTIPFSTAHLSDRASMVSAESNSNASMATAPPTRPLPSLQRGKTVENKAVTEVEALSAEELSDALVSKYAEGLLAKHRQQPKVVYPVEECNSDLESEKQSRGCELESLCNETHRNQEVGSHTTGHDSDAPSTSEGSAIGDEVSAEETNTYHDTSNNRPFLRIDMADVEGRLAVLDAAELRAMEEKNQQGNRSSAEHILLDLSERDLRLDGELQHSTEIKEELLEKLESERPLALKIQAVEEFFGAVGNEIEKVKGWTEELLEAEAKINGGYDGGWEEEMLNQKMQANEHMHNIQLDDWSDCGVTASDTSDYTRAGPSSPTEDRDAKQVYTAEEYAITSPPIPTGN</sequence>
<keyword evidence="3" id="KW-1185">Reference proteome</keyword>
<dbReference type="EMBL" id="VIGI01000018">
    <property type="protein sequence ID" value="KAB8290297.1"/>
    <property type="molecule type" value="Genomic_DNA"/>
</dbReference>
<feature type="region of interest" description="Disordered" evidence="1">
    <location>
        <begin position="502"/>
        <end position="528"/>
    </location>
</feature>
<name>A0A5N6JP58_MONLA</name>
<comment type="caution">
    <text evidence="2">The sequence shown here is derived from an EMBL/GenBank/DDBJ whole genome shotgun (WGS) entry which is preliminary data.</text>
</comment>
<organism evidence="2 3">
    <name type="scientific">Monilinia laxa</name>
    <name type="common">Brown rot fungus</name>
    <name type="synonym">Sclerotinia laxa</name>
    <dbReference type="NCBI Taxonomy" id="61186"/>
    <lineage>
        <taxon>Eukaryota</taxon>
        <taxon>Fungi</taxon>
        <taxon>Dikarya</taxon>
        <taxon>Ascomycota</taxon>
        <taxon>Pezizomycotina</taxon>
        <taxon>Leotiomycetes</taxon>
        <taxon>Helotiales</taxon>
        <taxon>Sclerotiniaceae</taxon>
        <taxon>Monilinia</taxon>
    </lineage>
</organism>
<protein>
    <submittedName>
        <fullName evidence="2">Uncharacterized protein</fullName>
    </submittedName>
</protein>
<feature type="compositionally biased region" description="Polar residues" evidence="1">
    <location>
        <begin position="790"/>
        <end position="804"/>
    </location>
</feature>
<evidence type="ECO:0000256" key="1">
    <source>
        <dbReference type="SAM" id="MobiDB-lite"/>
    </source>
</evidence>
<dbReference type="OrthoDB" id="3544285at2759"/>
<evidence type="ECO:0000313" key="2">
    <source>
        <dbReference type="EMBL" id="KAB8290297.1"/>
    </source>
</evidence>
<reference evidence="2 3" key="1">
    <citation type="submission" date="2019-06" db="EMBL/GenBank/DDBJ databases">
        <title>Genome Sequence of the Brown Rot Fungal Pathogen Monilinia laxa.</title>
        <authorList>
            <person name="De Miccolis Angelini R.M."/>
            <person name="Landi L."/>
            <person name="Abate D."/>
            <person name="Pollastro S."/>
            <person name="Romanazzi G."/>
            <person name="Faretra F."/>
        </authorList>
    </citation>
    <scope>NUCLEOTIDE SEQUENCE [LARGE SCALE GENOMIC DNA]</scope>
    <source>
        <strain evidence="2 3">Mlax316</strain>
    </source>
</reference>
<dbReference type="Proteomes" id="UP000326757">
    <property type="component" value="Unassembled WGS sequence"/>
</dbReference>
<feature type="region of interest" description="Disordered" evidence="1">
    <location>
        <begin position="600"/>
        <end position="622"/>
    </location>
</feature>
<evidence type="ECO:0000313" key="3">
    <source>
        <dbReference type="Proteomes" id="UP000326757"/>
    </source>
</evidence>